<dbReference type="InterPro" id="IPR012340">
    <property type="entry name" value="NA-bd_OB-fold"/>
</dbReference>
<comment type="caution">
    <text evidence="13">The sequence shown here is derived from an EMBL/GenBank/DDBJ whole genome shotgun (WGS) entry which is preliminary data.</text>
</comment>
<feature type="region of interest" description="Disordered" evidence="11">
    <location>
        <begin position="314"/>
        <end position="336"/>
    </location>
</feature>
<comment type="catalytic activity">
    <reaction evidence="9">
        <text>O-phospho-L-seryl-[protein] + H2O = L-seryl-[protein] + phosphate</text>
        <dbReference type="Rhea" id="RHEA:20629"/>
        <dbReference type="Rhea" id="RHEA-COMP:9863"/>
        <dbReference type="Rhea" id="RHEA-COMP:11604"/>
        <dbReference type="ChEBI" id="CHEBI:15377"/>
        <dbReference type="ChEBI" id="CHEBI:29999"/>
        <dbReference type="ChEBI" id="CHEBI:43474"/>
        <dbReference type="ChEBI" id="CHEBI:83421"/>
        <dbReference type="EC" id="3.1.3.16"/>
    </reaction>
</comment>
<evidence type="ECO:0000256" key="9">
    <source>
        <dbReference type="ARBA" id="ARBA00047761"/>
    </source>
</evidence>
<dbReference type="PANTHER" id="PTHR13832:SF803">
    <property type="entry name" value="PROTEIN PHOSPHATASE 1G"/>
    <property type="match status" value="1"/>
</dbReference>
<dbReference type="Gene3D" id="2.40.50.140">
    <property type="entry name" value="Nucleic acid-binding proteins"/>
    <property type="match status" value="1"/>
</dbReference>
<dbReference type="PANTHER" id="PTHR13832">
    <property type="entry name" value="PROTEIN PHOSPHATASE 2C"/>
    <property type="match status" value="1"/>
</dbReference>
<evidence type="ECO:0000256" key="2">
    <source>
        <dbReference type="ARBA" id="ARBA00006702"/>
    </source>
</evidence>
<sequence>MAVGQNSFAGPLILLNQEPHVSVDGMLTHDSFILLPRNSRASSNTPPQPLLQVPLTSISTVRSTPSCPNSFSVTLDSAQSCHLQSPSKKEMNRWLFEFQRSLSHLLKKRLSDVRSTTATATASPRPYFRRSPPTTPTPSFQASNISTGIDAAPVSQSLQADSGFAVFRQRQQQTARSPAKSVDGMSADLGLTAFAQSPTSTLSSSALSHGHGRHFRGRRRSGGGGTYSNSQTPTRPQPSSSYVTSPFPSPQPSSSFRDAESPPFVERSTSMFNPSVNIPPPPFSSSPTDADSSPSNAIFEMSMDELDMEFLPKPMLQTTNSNPSTPSVPSTFTMSHQDNGTLLQFHHPQHATSSSPMPPPSPEPPSNIGSTSNQGVRSSQEDRHVVINFTSASGADITLCGIFDGHCGDQASEFCVTNLFRVFNSCLEVQSTLVNVVKATFTQLDHEFCTIAKENGWESGTTGIIVVMHGDKLICGNVGDCRAVVGRVYDLTSEDKWTHITVNPPQHPPPQPSSFTAISPPPINYSFIDVAPIHKASMPEEEKRILNSNGWVTRESDISIGHLNRLDLNDPDVIHIIERNLAQQTSGNNNNPGRLVEIDRVCGELAVSRSLGDLDFKGAYQDKDSEGWWVGPNFLPYAQDHSGKFRGDLVTSEADVTECTIRPHDYIALCCDGITDVMELEDVARITSNLLYQQSATAQTVSGRLVELALQLGSSDNCTLDGINYLTVWSRNGNKIKTIPVFNVELSGIVVYVKRVGKRLTFAIDDSSSPTLDYTSSPTTVDCSLWCVDHSEIPISFFDGAGDEADNNMGIKKGDRVLVRGKVRILNENSGREVDVQQVQTITEEQEAYFWSDMVRIHEMIVNDPWEEEAEELAKVANDEEEKLRQRFNSFEGGINDADLMALDVDAAAANAENTTNRGNTGNTAVTTTPLTARSGKKRPAPQIPVLPESCSCPPKPPTALISILKLQSNTFPSSYCHCKCSKLNPPTLDSDFTLRDSILFLIHSNTSAVHTFDTLKSDGWLGTVAKDVIGDDSTTKRDYLMREVLRVCVLDGILFDAGAGQYKINPAWGTDG</sequence>
<keyword evidence="5" id="KW-0378">Hydrolase</keyword>
<dbReference type="InterPro" id="IPR001932">
    <property type="entry name" value="PPM-type_phosphatase-like_dom"/>
</dbReference>
<evidence type="ECO:0000256" key="3">
    <source>
        <dbReference type="ARBA" id="ARBA00013081"/>
    </source>
</evidence>
<dbReference type="InterPro" id="IPR015655">
    <property type="entry name" value="PP2C"/>
</dbReference>
<evidence type="ECO:0000256" key="8">
    <source>
        <dbReference type="ARBA" id="ARBA00023211"/>
    </source>
</evidence>
<accession>A0A9W7GJA0</accession>
<evidence type="ECO:0000313" key="14">
    <source>
        <dbReference type="Proteomes" id="UP001165065"/>
    </source>
</evidence>
<feature type="compositionally biased region" description="Pro residues" evidence="11">
    <location>
        <begin position="356"/>
        <end position="365"/>
    </location>
</feature>
<evidence type="ECO:0000256" key="11">
    <source>
        <dbReference type="SAM" id="MobiDB-lite"/>
    </source>
</evidence>
<dbReference type="EMBL" id="BRYA01001534">
    <property type="protein sequence ID" value="GMI45093.1"/>
    <property type="molecule type" value="Genomic_DNA"/>
</dbReference>
<keyword evidence="6" id="KW-0460">Magnesium</keyword>
<keyword evidence="8" id="KW-0464">Manganese</keyword>
<feature type="compositionally biased region" description="Polar residues" evidence="11">
    <location>
        <begin position="367"/>
        <end position="378"/>
    </location>
</feature>
<feature type="region of interest" description="Disordered" evidence="11">
    <location>
        <begin position="113"/>
        <end position="145"/>
    </location>
</feature>
<feature type="compositionally biased region" description="Basic residues" evidence="11">
    <location>
        <begin position="210"/>
        <end position="221"/>
    </location>
</feature>
<feature type="region of interest" description="Disordered" evidence="11">
    <location>
        <begin position="201"/>
        <end position="296"/>
    </location>
</feature>
<dbReference type="AlphaFoldDB" id="A0A9W7GJA0"/>
<evidence type="ECO:0000256" key="5">
    <source>
        <dbReference type="ARBA" id="ARBA00022801"/>
    </source>
</evidence>
<name>A0A9W7GJA0_9STRA</name>
<feature type="compositionally biased region" description="Low complexity" evidence="11">
    <location>
        <begin position="285"/>
        <end position="295"/>
    </location>
</feature>
<reference evidence="14" key="1">
    <citation type="journal article" date="2023" name="Commun. Biol.">
        <title>Genome analysis of Parmales, the sister group of diatoms, reveals the evolutionary specialization of diatoms from phago-mixotrophs to photoautotrophs.</title>
        <authorList>
            <person name="Ban H."/>
            <person name="Sato S."/>
            <person name="Yoshikawa S."/>
            <person name="Yamada K."/>
            <person name="Nakamura Y."/>
            <person name="Ichinomiya M."/>
            <person name="Sato N."/>
            <person name="Blanc-Mathieu R."/>
            <person name="Endo H."/>
            <person name="Kuwata A."/>
            <person name="Ogata H."/>
        </authorList>
    </citation>
    <scope>NUCLEOTIDE SEQUENCE [LARGE SCALE GENOMIC DNA]</scope>
</reference>
<evidence type="ECO:0000259" key="12">
    <source>
        <dbReference type="PROSITE" id="PS51746"/>
    </source>
</evidence>
<dbReference type="PROSITE" id="PS51746">
    <property type="entry name" value="PPM_2"/>
    <property type="match status" value="1"/>
</dbReference>
<feature type="compositionally biased region" description="Low complexity" evidence="11">
    <location>
        <begin position="318"/>
        <end position="335"/>
    </location>
</feature>
<feature type="compositionally biased region" description="Low complexity" evidence="11">
    <location>
        <begin position="228"/>
        <end position="241"/>
    </location>
</feature>
<keyword evidence="7" id="KW-0904">Protein phosphatase</keyword>
<keyword evidence="4" id="KW-0479">Metal-binding</keyword>
<dbReference type="SMART" id="SM00332">
    <property type="entry name" value="PP2Cc"/>
    <property type="match status" value="1"/>
</dbReference>
<feature type="region of interest" description="Disordered" evidence="11">
    <location>
        <begin position="914"/>
        <end position="941"/>
    </location>
</feature>
<keyword evidence="14" id="KW-1185">Reference proteome</keyword>
<evidence type="ECO:0000313" key="13">
    <source>
        <dbReference type="EMBL" id="GMI45093.1"/>
    </source>
</evidence>
<dbReference type="Proteomes" id="UP001165065">
    <property type="component" value="Unassembled WGS sequence"/>
</dbReference>
<feature type="region of interest" description="Disordered" evidence="11">
    <location>
        <begin position="348"/>
        <end position="381"/>
    </location>
</feature>
<dbReference type="EC" id="3.1.3.16" evidence="3"/>
<comment type="catalytic activity">
    <reaction evidence="10">
        <text>O-phospho-L-threonyl-[protein] + H2O = L-threonyl-[protein] + phosphate</text>
        <dbReference type="Rhea" id="RHEA:47004"/>
        <dbReference type="Rhea" id="RHEA-COMP:11060"/>
        <dbReference type="Rhea" id="RHEA-COMP:11605"/>
        <dbReference type="ChEBI" id="CHEBI:15377"/>
        <dbReference type="ChEBI" id="CHEBI:30013"/>
        <dbReference type="ChEBI" id="CHEBI:43474"/>
        <dbReference type="ChEBI" id="CHEBI:61977"/>
        <dbReference type="EC" id="3.1.3.16"/>
    </reaction>
</comment>
<organism evidence="13 14">
    <name type="scientific">Triparma columacea</name>
    <dbReference type="NCBI Taxonomy" id="722753"/>
    <lineage>
        <taxon>Eukaryota</taxon>
        <taxon>Sar</taxon>
        <taxon>Stramenopiles</taxon>
        <taxon>Ochrophyta</taxon>
        <taxon>Bolidophyceae</taxon>
        <taxon>Parmales</taxon>
        <taxon>Triparmaceae</taxon>
        <taxon>Triparma</taxon>
    </lineage>
</organism>
<feature type="compositionally biased region" description="Low complexity" evidence="11">
    <location>
        <begin position="116"/>
        <end position="140"/>
    </location>
</feature>
<comment type="similarity">
    <text evidence="2">Belongs to the PP2C family.</text>
</comment>
<dbReference type="GO" id="GO:0004722">
    <property type="term" value="F:protein serine/threonine phosphatase activity"/>
    <property type="evidence" value="ECO:0007669"/>
    <property type="project" value="UniProtKB-EC"/>
</dbReference>
<dbReference type="InterPro" id="IPR036457">
    <property type="entry name" value="PPM-type-like_dom_sf"/>
</dbReference>
<feature type="domain" description="PPM-type phosphatase" evidence="12">
    <location>
        <begin position="367"/>
        <end position="725"/>
    </location>
</feature>
<evidence type="ECO:0000256" key="7">
    <source>
        <dbReference type="ARBA" id="ARBA00022912"/>
    </source>
</evidence>
<dbReference type="SUPFAM" id="SSF50729">
    <property type="entry name" value="PH domain-like"/>
    <property type="match status" value="1"/>
</dbReference>
<dbReference type="GO" id="GO:0046872">
    <property type="term" value="F:metal ion binding"/>
    <property type="evidence" value="ECO:0007669"/>
    <property type="project" value="UniProtKB-KW"/>
</dbReference>
<evidence type="ECO:0000256" key="6">
    <source>
        <dbReference type="ARBA" id="ARBA00022842"/>
    </source>
</evidence>
<dbReference type="OrthoDB" id="10264738at2759"/>
<dbReference type="SUPFAM" id="SSF81606">
    <property type="entry name" value="PP2C-like"/>
    <property type="match status" value="1"/>
</dbReference>
<dbReference type="Gene3D" id="3.60.40.10">
    <property type="entry name" value="PPM-type phosphatase domain"/>
    <property type="match status" value="1"/>
</dbReference>
<gene>
    <name evidence="13" type="ORF">TrCOL_g6557</name>
</gene>
<comment type="cofactor">
    <cofactor evidence="1">
        <name>Mn(2+)</name>
        <dbReference type="ChEBI" id="CHEBI:29035"/>
    </cofactor>
</comment>
<feature type="compositionally biased region" description="Low complexity" evidence="11">
    <location>
        <begin position="914"/>
        <end position="934"/>
    </location>
</feature>
<dbReference type="CDD" id="cd00143">
    <property type="entry name" value="PP2Cc"/>
    <property type="match status" value="1"/>
</dbReference>
<evidence type="ECO:0000256" key="1">
    <source>
        <dbReference type="ARBA" id="ARBA00001936"/>
    </source>
</evidence>
<protein>
    <recommendedName>
        <fullName evidence="3">protein-serine/threonine phosphatase</fullName>
        <ecNumber evidence="3">3.1.3.16</ecNumber>
    </recommendedName>
</protein>
<dbReference type="CDD" id="cd00821">
    <property type="entry name" value="PH"/>
    <property type="match status" value="1"/>
</dbReference>
<evidence type="ECO:0000256" key="10">
    <source>
        <dbReference type="ARBA" id="ARBA00048336"/>
    </source>
</evidence>
<evidence type="ECO:0000256" key="4">
    <source>
        <dbReference type="ARBA" id="ARBA00022723"/>
    </source>
</evidence>
<proteinExistence type="inferred from homology"/>
<dbReference type="Pfam" id="PF00481">
    <property type="entry name" value="PP2C"/>
    <property type="match status" value="2"/>
</dbReference>